<dbReference type="Proteomes" id="UP001165587">
    <property type="component" value="Unassembled WGS sequence"/>
</dbReference>
<feature type="signal peptide" evidence="1">
    <location>
        <begin position="1"/>
        <end position="20"/>
    </location>
</feature>
<evidence type="ECO:0000256" key="1">
    <source>
        <dbReference type="SAM" id="SignalP"/>
    </source>
</evidence>
<comment type="caution">
    <text evidence="3">The sequence shown here is derived from an EMBL/GenBank/DDBJ whole genome shotgun (WGS) entry which is preliminary data.</text>
</comment>
<dbReference type="Pfam" id="PF13472">
    <property type="entry name" value="Lipase_GDSL_2"/>
    <property type="match status" value="1"/>
</dbReference>
<name>A0AA41XBM1_9MICO</name>
<dbReference type="RefSeq" id="WP_259525674.1">
    <property type="nucleotide sequence ID" value="NZ_JANLCK010000002.1"/>
</dbReference>
<evidence type="ECO:0000313" key="3">
    <source>
        <dbReference type="EMBL" id="MCS5725202.1"/>
    </source>
</evidence>
<dbReference type="Gene3D" id="3.40.50.1110">
    <property type="entry name" value="SGNH hydrolase"/>
    <property type="match status" value="1"/>
</dbReference>
<keyword evidence="1" id="KW-0732">Signal</keyword>
<dbReference type="InterPro" id="IPR013830">
    <property type="entry name" value="SGNH_hydro"/>
</dbReference>
<accession>A0AA41XBM1</accession>
<proteinExistence type="predicted"/>
<evidence type="ECO:0000259" key="2">
    <source>
        <dbReference type="Pfam" id="PF13472"/>
    </source>
</evidence>
<organism evidence="3 4">
    <name type="scientific">Herbiconiux oxytropis</name>
    <dbReference type="NCBI Taxonomy" id="2970915"/>
    <lineage>
        <taxon>Bacteria</taxon>
        <taxon>Bacillati</taxon>
        <taxon>Actinomycetota</taxon>
        <taxon>Actinomycetes</taxon>
        <taxon>Micrococcales</taxon>
        <taxon>Microbacteriaceae</taxon>
        <taxon>Herbiconiux</taxon>
    </lineage>
</organism>
<keyword evidence="3" id="KW-0378">Hydrolase</keyword>
<dbReference type="CDD" id="cd00229">
    <property type="entry name" value="SGNH_hydrolase"/>
    <property type="match status" value="1"/>
</dbReference>
<dbReference type="AlphaFoldDB" id="A0AA41XBM1"/>
<evidence type="ECO:0000313" key="4">
    <source>
        <dbReference type="Proteomes" id="UP001165587"/>
    </source>
</evidence>
<dbReference type="GO" id="GO:0016787">
    <property type="term" value="F:hydrolase activity"/>
    <property type="evidence" value="ECO:0007669"/>
    <property type="project" value="UniProtKB-KW"/>
</dbReference>
<reference evidence="3" key="1">
    <citation type="submission" date="2022-08" db="EMBL/GenBank/DDBJ databases">
        <authorList>
            <person name="Deng Y."/>
            <person name="Han X.-F."/>
            <person name="Zhang Y.-Q."/>
        </authorList>
    </citation>
    <scope>NUCLEOTIDE SEQUENCE</scope>
    <source>
        <strain evidence="3">CPCC 203407</strain>
    </source>
</reference>
<dbReference type="SUPFAM" id="SSF52266">
    <property type="entry name" value="SGNH hydrolase"/>
    <property type="match status" value="1"/>
</dbReference>
<dbReference type="EMBL" id="JANLCK010000002">
    <property type="protein sequence ID" value="MCS5725202.1"/>
    <property type="molecule type" value="Genomic_DNA"/>
</dbReference>
<feature type="chain" id="PRO_5041282095" evidence="1">
    <location>
        <begin position="21"/>
        <end position="448"/>
    </location>
</feature>
<sequence>MKRPRVLVAAAAACAVVALAAAGVSVWALSAGSGAPLGRAGVVADSGASGDGNALTREAWATGSTGIYSFGHTIDSAVPSPDAPLDASMRLPFSLSVPAQAFRVHVRNWSFDDEREYDSPVTLTGMHVGAHALDPSTATGQTGAFEGTPVGIVGTVNLARGGFVSEWIEPSRMALDASVDSLLAIGFTAPAGARLATSQGLSWTDVGEGAAALAGGPGVRGAPQYLSYFDVWIEYGFGGSDADPPPVLVSVGHSLNAPGSFATEAFPTRGESTAWPQQWALSHGGVAVSLAAPGAEASAFAPSAAKWEAFSDVSPDIVTIWTASNDIARGHPLAEIERDWSEVVAGVVARWPDAAVFALTEPPRGLTGAEEQTRLAWNEWLSLVPPGVDGVLDADAVLRDPGARSLLRADVDADGVHFSARGHALVAELVPVPVPPPVPVPVPTAASR</sequence>
<keyword evidence="4" id="KW-1185">Reference proteome</keyword>
<feature type="domain" description="SGNH hydrolase-type esterase" evidence="2">
    <location>
        <begin position="270"/>
        <end position="425"/>
    </location>
</feature>
<protein>
    <submittedName>
        <fullName evidence="3">SGNH/GDSL hydrolase family protein</fullName>
    </submittedName>
</protein>
<dbReference type="InterPro" id="IPR036514">
    <property type="entry name" value="SGNH_hydro_sf"/>
</dbReference>
<gene>
    <name evidence="3" type="ORF">N1028_04770</name>
</gene>